<dbReference type="PRINTS" id="PR00035">
    <property type="entry name" value="HTHGNTR"/>
</dbReference>
<protein>
    <submittedName>
        <fullName evidence="6">GntR family transcriptional regulator</fullName>
    </submittedName>
</protein>
<dbReference type="AlphaFoldDB" id="A0A947GE78"/>
<gene>
    <name evidence="6" type="ORF">KL771_19200</name>
</gene>
<dbReference type="SMART" id="SM00895">
    <property type="entry name" value="FCD"/>
    <property type="match status" value="1"/>
</dbReference>
<dbReference type="SUPFAM" id="SSF46785">
    <property type="entry name" value="Winged helix' DNA-binding domain"/>
    <property type="match status" value="1"/>
</dbReference>
<dbReference type="Pfam" id="PF00392">
    <property type="entry name" value="GntR"/>
    <property type="match status" value="1"/>
</dbReference>
<dbReference type="SMART" id="SM00345">
    <property type="entry name" value="HTH_GNTR"/>
    <property type="match status" value="1"/>
</dbReference>
<proteinExistence type="predicted"/>
<accession>A0A947GE78</accession>
<evidence type="ECO:0000313" key="7">
    <source>
        <dbReference type="Proteomes" id="UP000766595"/>
    </source>
</evidence>
<sequence length="243" mass="26468">MSDVVDTPPRRAATRPRQPPASLSDQAVVRLREMIVLLEIAPGAILSEPHLTAILGASRTPVREALKLLAAEGLVLLRRNRAAIVAPLDEAELHHLFEVEVALESHAALLAATRMSQAALDQLARLQVQLEDRHQAGDWAGYIRINQRIHSAVVAGADNPALAETHARILGRLARARNVGLSAAGRMEESIAEHRAILAALQARDAERARTLFAAHVERTGELVARHCAEHSPGTARRRRTTR</sequence>
<dbReference type="InterPro" id="IPR011711">
    <property type="entry name" value="GntR_C"/>
</dbReference>
<dbReference type="InterPro" id="IPR000524">
    <property type="entry name" value="Tscrpt_reg_HTH_GntR"/>
</dbReference>
<dbReference type="Proteomes" id="UP000766595">
    <property type="component" value="Unassembled WGS sequence"/>
</dbReference>
<dbReference type="InterPro" id="IPR008920">
    <property type="entry name" value="TF_FadR/GntR_C"/>
</dbReference>
<evidence type="ECO:0000256" key="1">
    <source>
        <dbReference type="ARBA" id="ARBA00023015"/>
    </source>
</evidence>
<dbReference type="GO" id="GO:0003700">
    <property type="term" value="F:DNA-binding transcription factor activity"/>
    <property type="evidence" value="ECO:0007669"/>
    <property type="project" value="InterPro"/>
</dbReference>
<evidence type="ECO:0000259" key="5">
    <source>
        <dbReference type="PROSITE" id="PS50949"/>
    </source>
</evidence>
<evidence type="ECO:0000256" key="4">
    <source>
        <dbReference type="SAM" id="MobiDB-lite"/>
    </source>
</evidence>
<dbReference type="PROSITE" id="PS50949">
    <property type="entry name" value="HTH_GNTR"/>
    <property type="match status" value="1"/>
</dbReference>
<evidence type="ECO:0000256" key="3">
    <source>
        <dbReference type="ARBA" id="ARBA00023163"/>
    </source>
</evidence>
<dbReference type="InterPro" id="IPR036390">
    <property type="entry name" value="WH_DNA-bd_sf"/>
</dbReference>
<dbReference type="InterPro" id="IPR036388">
    <property type="entry name" value="WH-like_DNA-bd_sf"/>
</dbReference>
<dbReference type="Gene3D" id="1.10.10.10">
    <property type="entry name" value="Winged helix-like DNA-binding domain superfamily/Winged helix DNA-binding domain"/>
    <property type="match status" value="1"/>
</dbReference>
<comment type="caution">
    <text evidence="6">The sequence shown here is derived from an EMBL/GenBank/DDBJ whole genome shotgun (WGS) entry which is preliminary data.</text>
</comment>
<dbReference type="GO" id="GO:0003677">
    <property type="term" value="F:DNA binding"/>
    <property type="evidence" value="ECO:0007669"/>
    <property type="project" value="UniProtKB-KW"/>
</dbReference>
<dbReference type="PANTHER" id="PTHR43537">
    <property type="entry name" value="TRANSCRIPTIONAL REGULATOR, GNTR FAMILY"/>
    <property type="match status" value="1"/>
</dbReference>
<dbReference type="RefSeq" id="WP_261970138.1">
    <property type="nucleotide sequence ID" value="NZ_JAHHZF010000009.1"/>
</dbReference>
<name>A0A947GE78_9HYPH</name>
<dbReference type="SUPFAM" id="SSF48008">
    <property type="entry name" value="GntR ligand-binding domain-like"/>
    <property type="match status" value="1"/>
</dbReference>
<feature type="domain" description="HTH gntR-type" evidence="5">
    <location>
        <begin position="21"/>
        <end position="88"/>
    </location>
</feature>
<keyword evidence="2" id="KW-0238">DNA-binding</keyword>
<evidence type="ECO:0000256" key="2">
    <source>
        <dbReference type="ARBA" id="ARBA00023125"/>
    </source>
</evidence>
<dbReference type="Gene3D" id="1.20.120.530">
    <property type="entry name" value="GntR ligand-binding domain-like"/>
    <property type="match status" value="1"/>
</dbReference>
<keyword evidence="3" id="KW-0804">Transcription</keyword>
<keyword evidence="1" id="KW-0805">Transcription regulation</keyword>
<keyword evidence="7" id="KW-1185">Reference proteome</keyword>
<reference evidence="6 7" key="1">
    <citation type="submission" date="2021-06" db="EMBL/GenBank/DDBJ databases">
        <authorList>
            <person name="Grouzdev D.S."/>
            <person name="Koziaeva V."/>
        </authorList>
    </citation>
    <scope>NUCLEOTIDE SEQUENCE [LARGE SCALE GENOMIC DNA]</scope>
    <source>
        <strain evidence="6 7">22</strain>
    </source>
</reference>
<dbReference type="EMBL" id="JAHHZF010000009">
    <property type="protein sequence ID" value="MBT9291602.1"/>
    <property type="molecule type" value="Genomic_DNA"/>
</dbReference>
<evidence type="ECO:0000313" key="6">
    <source>
        <dbReference type="EMBL" id="MBT9291602.1"/>
    </source>
</evidence>
<dbReference type="CDD" id="cd07377">
    <property type="entry name" value="WHTH_GntR"/>
    <property type="match status" value="1"/>
</dbReference>
<dbReference type="Pfam" id="PF07729">
    <property type="entry name" value="FCD"/>
    <property type="match status" value="1"/>
</dbReference>
<feature type="region of interest" description="Disordered" evidence="4">
    <location>
        <begin position="1"/>
        <end position="23"/>
    </location>
</feature>
<organism evidence="6 7">
    <name type="scientific">Prosthecodimorpha staleyi</name>
    <dbReference type="NCBI Taxonomy" id="2840188"/>
    <lineage>
        <taxon>Bacteria</taxon>
        <taxon>Pseudomonadati</taxon>
        <taxon>Pseudomonadota</taxon>
        <taxon>Alphaproteobacteria</taxon>
        <taxon>Hyphomicrobiales</taxon>
        <taxon>Ancalomicrobiaceae</taxon>
        <taxon>Prosthecodimorpha</taxon>
    </lineage>
</organism>
<dbReference type="PANTHER" id="PTHR43537:SF50">
    <property type="entry name" value="TRANSCRIPTIONAL REGULATORY PROTEIN"/>
    <property type="match status" value="1"/>
</dbReference>